<keyword evidence="2" id="KW-0614">Plasmid</keyword>
<feature type="region of interest" description="Disordered" evidence="1">
    <location>
        <begin position="1"/>
        <end position="24"/>
    </location>
</feature>
<proteinExistence type="predicted"/>
<dbReference type="Proteomes" id="UP000000935">
    <property type="component" value="Plasmid pBM500"/>
</dbReference>
<evidence type="ECO:0000256" key="1">
    <source>
        <dbReference type="SAM" id="MobiDB-lite"/>
    </source>
</evidence>
<dbReference type="HOGENOM" id="CLU_2987070_0_0_9"/>
<dbReference type="KEGG" id="bmq:BMQ_pBM50005"/>
<evidence type="ECO:0000313" key="2">
    <source>
        <dbReference type="EMBL" id="ADE72344.1"/>
    </source>
</evidence>
<accession>D5E3G9</accession>
<dbReference type="AlphaFoldDB" id="D5E3G9"/>
<organism evidence="2 3">
    <name type="scientific">Priestia megaterium (strain ATCC 12872 / QMB1551)</name>
    <name type="common">Bacillus megaterium</name>
    <dbReference type="NCBI Taxonomy" id="545693"/>
    <lineage>
        <taxon>Bacteria</taxon>
        <taxon>Bacillati</taxon>
        <taxon>Bacillota</taxon>
        <taxon>Bacilli</taxon>
        <taxon>Bacillales</taxon>
        <taxon>Bacillaceae</taxon>
        <taxon>Priestia</taxon>
    </lineage>
</organism>
<reference evidence="2 3" key="1">
    <citation type="journal article" date="2011" name="J. Bacteriol.">
        <title>Genome sequences of the biotechnologically important Bacillus megaterium strains QM B1551 and DSM319.</title>
        <authorList>
            <person name="Eppinger M."/>
            <person name="Bunk B."/>
            <person name="Johns M.A."/>
            <person name="Edirisinghe J.N."/>
            <person name="Kutumbaka K.K."/>
            <person name="Koenig S.S."/>
            <person name="Huot Creasy H."/>
            <person name="Rosovitz M.J."/>
            <person name="Riley D.R."/>
            <person name="Daugherty S."/>
            <person name="Martin M."/>
            <person name="Elbourne L.D."/>
            <person name="Paulsen I."/>
            <person name="Biedendieck R."/>
            <person name="Braun C."/>
            <person name="Grayburn S."/>
            <person name="Dhingra S."/>
            <person name="Lukyanchuk V."/>
            <person name="Ball B."/>
            <person name="Ul-Qamar R."/>
            <person name="Seibel J."/>
            <person name="Bremer E."/>
            <person name="Jahn D."/>
            <person name="Ravel J."/>
            <person name="Vary P.S."/>
        </authorList>
    </citation>
    <scope>NUCLEOTIDE SEQUENCE [LARGE SCALE GENOMIC DNA]</scope>
    <source>
        <strain evidence="3">ATCC 12872 / QMB1551</strain>
        <plasmid evidence="2">pBM500</plasmid>
    </source>
</reference>
<protein>
    <submittedName>
        <fullName evidence="2">Uncharacterized protein</fullName>
    </submittedName>
</protein>
<name>D5E3G9_PRIM1</name>
<keyword evidence="3" id="KW-1185">Reference proteome</keyword>
<dbReference type="EMBL" id="CP001988">
    <property type="protein sequence ID" value="ADE72344.1"/>
    <property type="molecule type" value="Genomic_DNA"/>
</dbReference>
<geneLocation type="plasmid" evidence="2 3">
    <name>pBM500</name>
</geneLocation>
<sequence>MTRGEKGSNTGITHSVREEKERSNPVTVMFTREELEQYTFGLSKKFQCKRQKQRIKK</sequence>
<gene>
    <name evidence="2" type="ordered locus">BMQ_pBM50005</name>
</gene>
<evidence type="ECO:0000313" key="3">
    <source>
        <dbReference type="Proteomes" id="UP000000935"/>
    </source>
</evidence>